<feature type="transmembrane region" description="Helical" evidence="6">
    <location>
        <begin position="6"/>
        <end position="27"/>
    </location>
</feature>
<keyword evidence="6" id="KW-1133">Transmembrane helix</keyword>
<dbReference type="AlphaFoldDB" id="A0A7J6UT62"/>
<evidence type="ECO:0000256" key="2">
    <source>
        <dbReference type="ARBA" id="ARBA00022617"/>
    </source>
</evidence>
<dbReference type="PANTHER" id="PTHR47955:SF8">
    <property type="entry name" value="CYTOCHROME P450 71D11-LIKE"/>
    <property type="match status" value="1"/>
</dbReference>
<dbReference type="EMBL" id="JABWDY010044040">
    <property type="protein sequence ID" value="KAF5175432.1"/>
    <property type="molecule type" value="Genomic_DNA"/>
</dbReference>
<dbReference type="InterPro" id="IPR036396">
    <property type="entry name" value="Cyt_P450_sf"/>
</dbReference>
<dbReference type="Pfam" id="PF00067">
    <property type="entry name" value="p450"/>
    <property type="match status" value="1"/>
</dbReference>
<evidence type="ECO:0000256" key="3">
    <source>
        <dbReference type="ARBA" id="ARBA00022723"/>
    </source>
</evidence>
<keyword evidence="6" id="KW-0472">Membrane</keyword>
<accession>A0A7J6UT62</accession>
<organism evidence="7 8">
    <name type="scientific">Thalictrum thalictroides</name>
    <name type="common">Rue-anemone</name>
    <name type="synonym">Anemone thalictroides</name>
    <dbReference type="NCBI Taxonomy" id="46969"/>
    <lineage>
        <taxon>Eukaryota</taxon>
        <taxon>Viridiplantae</taxon>
        <taxon>Streptophyta</taxon>
        <taxon>Embryophyta</taxon>
        <taxon>Tracheophyta</taxon>
        <taxon>Spermatophyta</taxon>
        <taxon>Magnoliopsida</taxon>
        <taxon>Ranunculales</taxon>
        <taxon>Ranunculaceae</taxon>
        <taxon>Thalictroideae</taxon>
        <taxon>Thalictrum</taxon>
    </lineage>
</organism>
<dbReference type="OrthoDB" id="2789670at2759"/>
<name>A0A7J6UT62_THATH</name>
<evidence type="ECO:0000256" key="6">
    <source>
        <dbReference type="SAM" id="Phobius"/>
    </source>
</evidence>
<evidence type="ECO:0000256" key="5">
    <source>
        <dbReference type="ARBA" id="ARBA00023004"/>
    </source>
</evidence>
<keyword evidence="4" id="KW-0560">Oxidoreductase</keyword>
<evidence type="ECO:0000313" key="8">
    <source>
        <dbReference type="Proteomes" id="UP000554482"/>
    </source>
</evidence>
<dbReference type="GO" id="GO:0004497">
    <property type="term" value="F:monooxygenase activity"/>
    <property type="evidence" value="ECO:0007669"/>
    <property type="project" value="InterPro"/>
</dbReference>
<dbReference type="GO" id="GO:0044550">
    <property type="term" value="P:secondary metabolite biosynthetic process"/>
    <property type="evidence" value="ECO:0007669"/>
    <property type="project" value="UniProtKB-ARBA"/>
</dbReference>
<comment type="caution">
    <text evidence="7">The sequence shown here is derived from an EMBL/GenBank/DDBJ whole genome shotgun (WGS) entry which is preliminary data.</text>
</comment>
<sequence length="420" mass="48251">MPIMELLQQFTTFPFIFTFIFFLLMLVRQNKKSKNTDSSSQLPPGPYFKLPLIGHLLYLLGEHPHRKLKDLAKIHGPIMYLKLGEVSNVVISSPSVAKQMMTTHDLNFVDRPFILVTHIITYGSKDVLMAPYGEYWRQVRRICVTELLSAKRVQSFWSVREEEVSNLIGRITLVAGSQINISEQIFTLINDITARAAFGKTCKDKEAFISEIKEFVRLASGFNVVDLFPSMKFLEVISGIKSKIEIVHKKVDKILEDIVREHKEKCKETENTEGKVEDDLVDVLLRVQESGELEFPFTMDNLKAVTFDMFMAGTDTSSTVIEWTFTELLRNPRVMEKAQAEVRRILNGKKKINQEDIDKMNYLRLQGFEIIESLEQREINLKAGSPFGKDVRKLVFRGDILILNSIRDDKPPNGMIIFSH</sequence>
<dbReference type="InterPro" id="IPR001128">
    <property type="entry name" value="Cyt_P450"/>
</dbReference>
<reference evidence="7 8" key="1">
    <citation type="submission" date="2020-06" db="EMBL/GenBank/DDBJ databases">
        <title>Transcriptomic and genomic resources for Thalictrum thalictroides and T. hernandezii: Facilitating candidate gene discovery in an emerging model plant lineage.</title>
        <authorList>
            <person name="Arias T."/>
            <person name="Riano-Pachon D.M."/>
            <person name="Di Stilio V.S."/>
        </authorList>
    </citation>
    <scope>NUCLEOTIDE SEQUENCE [LARGE SCALE GENOMIC DNA]</scope>
    <source>
        <strain evidence="8">cv. WT478/WT964</strain>
        <tissue evidence="7">Leaves</tissue>
    </source>
</reference>
<keyword evidence="6" id="KW-0812">Transmembrane</keyword>
<dbReference type="PANTHER" id="PTHR47955">
    <property type="entry name" value="CYTOCHROME P450 FAMILY 71 PROTEIN"/>
    <property type="match status" value="1"/>
</dbReference>
<comment type="similarity">
    <text evidence="1">Belongs to the cytochrome P450 family.</text>
</comment>
<dbReference type="GO" id="GO:0020037">
    <property type="term" value="F:heme binding"/>
    <property type="evidence" value="ECO:0007669"/>
    <property type="project" value="InterPro"/>
</dbReference>
<proteinExistence type="inferred from homology"/>
<dbReference type="PRINTS" id="PR00463">
    <property type="entry name" value="EP450I"/>
</dbReference>
<keyword evidence="5" id="KW-0408">Iron</keyword>
<evidence type="ECO:0000313" key="7">
    <source>
        <dbReference type="EMBL" id="KAF5175432.1"/>
    </source>
</evidence>
<evidence type="ECO:0000256" key="1">
    <source>
        <dbReference type="ARBA" id="ARBA00010617"/>
    </source>
</evidence>
<evidence type="ECO:0000256" key="4">
    <source>
        <dbReference type="ARBA" id="ARBA00023002"/>
    </source>
</evidence>
<dbReference type="Gene3D" id="1.10.630.10">
    <property type="entry name" value="Cytochrome P450"/>
    <property type="match status" value="1"/>
</dbReference>
<dbReference type="GO" id="GO:0005506">
    <property type="term" value="F:iron ion binding"/>
    <property type="evidence" value="ECO:0007669"/>
    <property type="project" value="InterPro"/>
</dbReference>
<keyword evidence="3" id="KW-0479">Metal-binding</keyword>
<dbReference type="GO" id="GO:0016705">
    <property type="term" value="F:oxidoreductase activity, acting on paired donors, with incorporation or reduction of molecular oxygen"/>
    <property type="evidence" value="ECO:0007669"/>
    <property type="project" value="InterPro"/>
</dbReference>
<protein>
    <submittedName>
        <fullName evidence="7">Cytochrome p450</fullName>
    </submittedName>
</protein>
<dbReference type="InterPro" id="IPR002401">
    <property type="entry name" value="Cyt_P450_E_grp-I"/>
</dbReference>
<dbReference type="SUPFAM" id="SSF48264">
    <property type="entry name" value="Cytochrome P450"/>
    <property type="match status" value="1"/>
</dbReference>
<dbReference type="Proteomes" id="UP000554482">
    <property type="component" value="Unassembled WGS sequence"/>
</dbReference>
<keyword evidence="2" id="KW-0349">Heme</keyword>
<keyword evidence="8" id="KW-1185">Reference proteome</keyword>
<gene>
    <name evidence="7" type="ORF">FRX31_034984</name>
</gene>